<gene>
    <name evidence="1" type="ORF">ETQ85_19600</name>
</gene>
<reference evidence="1 2" key="1">
    <citation type="submission" date="2019-01" db="EMBL/GenBank/DDBJ databases">
        <title>Zoogloea oleivorans genome sequencing and assembly.</title>
        <authorList>
            <person name="Tancsics A."/>
            <person name="Farkas M."/>
            <person name="Kriszt B."/>
            <person name="Maroti G."/>
            <person name="Horvath B."/>
        </authorList>
    </citation>
    <scope>NUCLEOTIDE SEQUENCE [LARGE SCALE GENOMIC DNA]</scope>
    <source>
        <strain evidence="1 2">Buc</strain>
    </source>
</reference>
<evidence type="ECO:0008006" key="3">
    <source>
        <dbReference type="Google" id="ProtNLM"/>
    </source>
</evidence>
<evidence type="ECO:0000313" key="1">
    <source>
        <dbReference type="EMBL" id="TYC54282.1"/>
    </source>
</evidence>
<sequence length="302" mass="31628">MLGALALSFAAQAAPVDCAGGGQCVVSDVDGSINVVANSPAITTDGFGFNVKNAGGLSWNVNGTNILFSQSSFYRVNGAGQESPVGGLLWSTATEDSTEKQIRIRTEDGGQGIVVDTLYTLQSAIPGRTSQVLKDVQITNTSGSAMSLNWIEFFDFDLSGVAVEDDDSLTSVLHAGTRVITQGNSRIGRSVTSQWTMVTADGTVIFDQPVGYQLSAWRSNPNSGTPSLLESLLDGGVTNLGSTPDSLSGRNDYQYGVQFAVNDLAAGASLTFRNTMTAVPEPSSIALAVLALGLMRRRSRKA</sequence>
<organism evidence="1 2">
    <name type="scientific">Zoogloea oleivorans</name>
    <dbReference type="NCBI Taxonomy" id="1552750"/>
    <lineage>
        <taxon>Bacteria</taxon>
        <taxon>Pseudomonadati</taxon>
        <taxon>Pseudomonadota</taxon>
        <taxon>Betaproteobacteria</taxon>
        <taxon>Rhodocyclales</taxon>
        <taxon>Zoogloeaceae</taxon>
        <taxon>Zoogloea</taxon>
    </lineage>
</organism>
<accession>A0A6C2CLR1</accession>
<evidence type="ECO:0000313" key="2">
    <source>
        <dbReference type="Proteomes" id="UP000389128"/>
    </source>
</evidence>
<dbReference type="RefSeq" id="WP_187394787.1">
    <property type="nucleotide sequence ID" value="NZ_JAVEUW010000052.1"/>
</dbReference>
<comment type="caution">
    <text evidence="1">The sequence shown here is derived from an EMBL/GenBank/DDBJ whole genome shotgun (WGS) entry which is preliminary data.</text>
</comment>
<proteinExistence type="predicted"/>
<protein>
    <recommendedName>
        <fullName evidence="3">PEP-CTERM sorting domain-containing protein</fullName>
    </recommendedName>
</protein>
<dbReference type="Proteomes" id="UP000389128">
    <property type="component" value="Unassembled WGS sequence"/>
</dbReference>
<keyword evidence="2" id="KW-1185">Reference proteome</keyword>
<dbReference type="EMBL" id="SDKK01000022">
    <property type="protein sequence ID" value="TYC54282.1"/>
    <property type="molecule type" value="Genomic_DNA"/>
</dbReference>
<name>A0A6C2CLR1_9RHOO</name>
<dbReference type="AlphaFoldDB" id="A0A6C2CLR1"/>